<keyword evidence="7" id="KW-1185">Reference proteome</keyword>
<dbReference type="PANTHER" id="PTHR43214">
    <property type="entry name" value="TWO-COMPONENT RESPONSE REGULATOR"/>
    <property type="match status" value="1"/>
</dbReference>
<dbReference type="SUPFAM" id="SSF46894">
    <property type="entry name" value="C-terminal effector domain of the bipartite response regulators"/>
    <property type="match status" value="1"/>
</dbReference>
<evidence type="ECO:0000256" key="2">
    <source>
        <dbReference type="ARBA" id="ARBA00023125"/>
    </source>
</evidence>
<keyword evidence="1 3" id="KW-0597">Phosphoprotein</keyword>
<dbReference type="InterPro" id="IPR001789">
    <property type="entry name" value="Sig_transdc_resp-reg_receiver"/>
</dbReference>
<dbReference type="PRINTS" id="PR00038">
    <property type="entry name" value="HTHLUXR"/>
</dbReference>
<dbReference type="EMBL" id="JBBUTF010000005">
    <property type="protein sequence ID" value="MEK8025753.1"/>
    <property type="molecule type" value="Genomic_DNA"/>
</dbReference>
<dbReference type="Gene3D" id="3.40.50.2300">
    <property type="match status" value="1"/>
</dbReference>
<dbReference type="InterPro" id="IPR016032">
    <property type="entry name" value="Sig_transdc_resp-reg_C-effctor"/>
</dbReference>
<dbReference type="CDD" id="cd06170">
    <property type="entry name" value="LuxR_C_like"/>
    <property type="match status" value="1"/>
</dbReference>
<dbReference type="InterPro" id="IPR000792">
    <property type="entry name" value="Tscrpt_reg_LuxR_C"/>
</dbReference>
<dbReference type="InterPro" id="IPR011006">
    <property type="entry name" value="CheY-like_superfamily"/>
</dbReference>
<dbReference type="PROSITE" id="PS50110">
    <property type="entry name" value="RESPONSE_REGULATORY"/>
    <property type="match status" value="1"/>
</dbReference>
<dbReference type="InterPro" id="IPR039420">
    <property type="entry name" value="WalR-like"/>
</dbReference>
<dbReference type="CDD" id="cd17535">
    <property type="entry name" value="REC_NarL-like"/>
    <property type="match status" value="1"/>
</dbReference>
<dbReference type="Pfam" id="PF00072">
    <property type="entry name" value="Response_reg"/>
    <property type="match status" value="1"/>
</dbReference>
<proteinExistence type="predicted"/>
<reference evidence="6 7" key="1">
    <citation type="submission" date="2024-04" db="EMBL/GenBank/DDBJ databases">
        <title>Novel species of the genus Ideonella isolated from streams.</title>
        <authorList>
            <person name="Lu H."/>
        </authorList>
    </citation>
    <scope>NUCLEOTIDE SEQUENCE [LARGE SCALE GENOMIC DNA]</scope>
    <source>
        <strain evidence="6 7">BYS139W</strain>
    </source>
</reference>
<dbReference type="SUPFAM" id="SSF52172">
    <property type="entry name" value="CheY-like"/>
    <property type="match status" value="1"/>
</dbReference>
<sequence length="274" mass="27847">MVRKMLVVDDHPLVASALQALVRTLDPEVVWCSASGIGEALTLLSTESGIDLVLLDLTLDEAPGMQGLAALRAAAPELPVVVLSTHDDLPDVVAAVDLGAMGYISKRTGPEELQRALAIVMGGGVYIPAALMHGLQVAAARAARALADEADGASRVGEPPAGQGGFQGAQPVAPVPPAADVRLGAWSGGPASGESGSPHGLTPRQAEVLNLLLQGLSNKLIARELGLSVETVKDHVAAVLRALGVSSRTQAVLVVSRQGHGLPAAVATGASRLR</sequence>
<organism evidence="6 7">
    <name type="scientific">Pseudaquabacterium rugosum</name>
    <dbReference type="NCBI Taxonomy" id="2984194"/>
    <lineage>
        <taxon>Bacteria</taxon>
        <taxon>Pseudomonadati</taxon>
        <taxon>Pseudomonadota</taxon>
        <taxon>Betaproteobacteria</taxon>
        <taxon>Burkholderiales</taxon>
        <taxon>Sphaerotilaceae</taxon>
        <taxon>Pseudaquabacterium</taxon>
    </lineage>
</organism>
<dbReference type="Pfam" id="PF00196">
    <property type="entry name" value="GerE"/>
    <property type="match status" value="1"/>
</dbReference>
<evidence type="ECO:0000313" key="7">
    <source>
        <dbReference type="Proteomes" id="UP001368500"/>
    </source>
</evidence>
<dbReference type="PROSITE" id="PS50043">
    <property type="entry name" value="HTH_LUXR_2"/>
    <property type="match status" value="1"/>
</dbReference>
<accession>A0ABU9BAT4</accession>
<dbReference type="Gene3D" id="1.10.10.10">
    <property type="entry name" value="Winged helix-like DNA-binding domain superfamily/Winged helix DNA-binding domain"/>
    <property type="match status" value="1"/>
</dbReference>
<dbReference type="InterPro" id="IPR058245">
    <property type="entry name" value="NreC/VraR/RcsB-like_REC"/>
</dbReference>
<comment type="caution">
    <text evidence="6">The sequence shown here is derived from an EMBL/GenBank/DDBJ whole genome shotgun (WGS) entry which is preliminary data.</text>
</comment>
<evidence type="ECO:0000256" key="3">
    <source>
        <dbReference type="PROSITE-ProRule" id="PRU00169"/>
    </source>
</evidence>
<name>A0ABU9BAT4_9BURK</name>
<evidence type="ECO:0000256" key="1">
    <source>
        <dbReference type="ARBA" id="ARBA00022553"/>
    </source>
</evidence>
<protein>
    <submittedName>
        <fullName evidence="6">Response regulator transcription factor</fullName>
    </submittedName>
</protein>
<dbReference type="Proteomes" id="UP001368500">
    <property type="component" value="Unassembled WGS sequence"/>
</dbReference>
<feature type="domain" description="HTH luxR-type" evidence="4">
    <location>
        <begin position="194"/>
        <end position="259"/>
    </location>
</feature>
<keyword evidence="2" id="KW-0238">DNA-binding</keyword>
<evidence type="ECO:0000259" key="5">
    <source>
        <dbReference type="PROSITE" id="PS50110"/>
    </source>
</evidence>
<dbReference type="InterPro" id="IPR036388">
    <property type="entry name" value="WH-like_DNA-bd_sf"/>
</dbReference>
<dbReference type="SMART" id="SM00448">
    <property type="entry name" value="REC"/>
    <property type="match status" value="1"/>
</dbReference>
<dbReference type="RefSeq" id="WP_341373527.1">
    <property type="nucleotide sequence ID" value="NZ_JBBUTF010000005.1"/>
</dbReference>
<feature type="modified residue" description="4-aspartylphosphate" evidence="3">
    <location>
        <position position="56"/>
    </location>
</feature>
<feature type="domain" description="Response regulatory" evidence="5">
    <location>
        <begin position="4"/>
        <end position="121"/>
    </location>
</feature>
<evidence type="ECO:0000313" key="6">
    <source>
        <dbReference type="EMBL" id="MEK8025753.1"/>
    </source>
</evidence>
<evidence type="ECO:0000259" key="4">
    <source>
        <dbReference type="PROSITE" id="PS50043"/>
    </source>
</evidence>
<dbReference type="SMART" id="SM00421">
    <property type="entry name" value="HTH_LUXR"/>
    <property type="match status" value="1"/>
</dbReference>
<gene>
    <name evidence="6" type="ORF">AACH11_07255</name>
</gene>